<keyword evidence="2" id="KW-1185">Reference proteome</keyword>
<organism evidence="1 2">
    <name type="scientific">Dibothriocephalus latus</name>
    <name type="common">Fish tapeworm</name>
    <name type="synonym">Diphyllobothrium latum</name>
    <dbReference type="NCBI Taxonomy" id="60516"/>
    <lineage>
        <taxon>Eukaryota</taxon>
        <taxon>Metazoa</taxon>
        <taxon>Spiralia</taxon>
        <taxon>Lophotrochozoa</taxon>
        <taxon>Platyhelminthes</taxon>
        <taxon>Cestoda</taxon>
        <taxon>Eucestoda</taxon>
        <taxon>Diphyllobothriidea</taxon>
        <taxon>Diphyllobothriidae</taxon>
        <taxon>Dibothriocephalus</taxon>
    </lineage>
</organism>
<name>A0A3P7LN64_DIBLA</name>
<dbReference type="AlphaFoldDB" id="A0A3P7LN64"/>
<dbReference type="SUPFAM" id="SSF49562">
    <property type="entry name" value="C2 domain (Calcium/lipid-binding domain, CaLB)"/>
    <property type="match status" value="1"/>
</dbReference>
<dbReference type="OrthoDB" id="9947256at2759"/>
<accession>A0A3P7LN64</accession>
<evidence type="ECO:0000313" key="2">
    <source>
        <dbReference type="Proteomes" id="UP000281553"/>
    </source>
</evidence>
<dbReference type="Gene3D" id="2.60.40.150">
    <property type="entry name" value="C2 domain"/>
    <property type="match status" value="1"/>
</dbReference>
<proteinExistence type="predicted"/>
<sequence>MLRTFIFQISKGINLTNEKGETLTIWAVLQKKKRIYKKSQSNVSDLANHFGVSSGGSKEKVSKARFTTLRQGTRNPVWEEKFDFDLPPSDMMSVYVDVEIHEQNKKLCNYRFCRNTAYLASKHWKLMMERSNSFVFMNYKIQ</sequence>
<evidence type="ECO:0008006" key="3">
    <source>
        <dbReference type="Google" id="ProtNLM"/>
    </source>
</evidence>
<evidence type="ECO:0000313" key="1">
    <source>
        <dbReference type="EMBL" id="VDN18214.1"/>
    </source>
</evidence>
<dbReference type="EMBL" id="UYRU01068965">
    <property type="protein sequence ID" value="VDN18214.1"/>
    <property type="molecule type" value="Genomic_DNA"/>
</dbReference>
<reference evidence="1 2" key="1">
    <citation type="submission" date="2018-11" db="EMBL/GenBank/DDBJ databases">
        <authorList>
            <consortium name="Pathogen Informatics"/>
        </authorList>
    </citation>
    <scope>NUCLEOTIDE SEQUENCE [LARGE SCALE GENOMIC DNA]</scope>
</reference>
<gene>
    <name evidence="1" type="ORF">DILT_LOCUS13124</name>
</gene>
<protein>
    <recommendedName>
        <fullName evidence="3">C2 domain-containing protein</fullName>
    </recommendedName>
</protein>
<dbReference type="InterPro" id="IPR035892">
    <property type="entry name" value="C2_domain_sf"/>
</dbReference>
<dbReference type="Proteomes" id="UP000281553">
    <property type="component" value="Unassembled WGS sequence"/>
</dbReference>